<sequence length="68" mass="7423">MVPRRSNTAAQEVLRWRLSMGGLGKTLAALRVRANYAGMSKQRAGSEGQRNTPTTWRCGGELRQYGGG</sequence>
<dbReference type="EMBL" id="GBRH01253189">
    <property type="protein sequence ID" value="JAD44706.1"/>
    <property type="molecule type" value="Transcribed_RNA"/>
</dbReference>
<proteinExistence type="predicted"/>
<reference evidence="2" key="1">
    <citation type="submission" date="2014-09" db="EMBL/GenBank/DDBJ databases">
        <authorList>
            <person name="Magalhaes I.L.F."/>
            <person name="Oliveira U."/>
            <person name="Santos F.R."/>
            <person name="Vidigal T.H.D.A."/>
            <person name="Brescovit A.D."/>
            <person name="Santos A.J."/>
        </authorList>
    </citation>
    <scope>NUCLEOTIDE SEQUENCE</scope>
    <source>
        <tissue evidence="2">Shoot tissue taken approximately 20 cm above the soil surface</tissue>
    </source>
</reference>
<accession>A0A0A9A0T9</accession>
<organism evidence="2">
    <name type="scientific">Arundo donax</name>
    <name type="common">Giant reed</name>
    <name type="synonym">Donax arundinaceus</name>
    <dbReference type="NCBI Taxonomy" id="35708"/>
    <lineage>
        <taxon>Eukaryota</taxon>
        <taxon>Viridiplantae</taxon>
        <taxon>Streptophyta</taxon>
        <taxon>Embryophyta</taxon>
        <taxon>Tracheophyta</taxon>
        <taxon>Spermatophyta</taxon>
        <taxon>Magnoliopsida</taxon>
        <taxon>Liliopsida</taxon>
        <taxon>Poales</taxon>
        <taxon>Poaceae</taxon>
        <taxon>PACMAD clade</taxon>
        <taxon>Arundinoideae</taxon>
        <taxon>Arundineae</taxon>
        <taxon>Arundo</taxon>
    </lineage>
</organism>
<evidence type="ECO:0000256" key="1">
    <source>
        <dbReference type="SAM" id="MobiDB-lite"/>
    </source>
</evidence>
<evidence type="ECO:0000313" key="2">
    <source>
        <dbReference type="EMBL" id="JAD44706.1"/>
    </source>
</evidence>
<feature type="region of interest" description="Disordered" evidence="1">
    <location>
        <begin position="39"/>
        <end position="68"/>
    </location>
</feature>
<protein>
    <submittedName>
        <fullName evidence="2">Uncharacterized protein</fullName>
    </submittedName>
</protein>
<dbReference type="AlphaFoldDB" id="A0A0A9A0T9"/>
<name>A0A0A9A0T9_ARUDO</name>
<reference evidence="2" key="2">
    <citation type="journal article" date="2015" name="Data Brief">
        <title>Shoot transcriptome of the giant reed, Arundo donax.</title>
        <authorList>
            <person name="Barrero R.A."/>
            <person name="Guerrero F.D."/>
            <person name="Moolhuijzen P."/>
            <person name="Goolsby J.A."/>
            <person name="Tidwell J."/>
            <person name="Bellgard S.E."/>
            <person name="Bellgard M.I."/>
        </authorList>
    </citation>
    <scope>NUCLEOTIDE SEQUENCE</scope>
    <source>
        <tissue evidence="2">Shoot tissue taken approximately 20 cm above the soil surface</tissue>
    </source>
</reference>